<comment type="caution">
    <text evidence="12">The sequence shown here is derived from an EMBL/GenBank/DDBJ whole genome shotgun (WGS) entry which is preliminary data.</text>
</comment>
<keyword evidence="3" id="KW-0813">Transport</keyword>
<evidence type="ECO:0000256" key="11">
    <source>
        <dbReference type="SAM" id="Phobius"/>
    </source>
</evidence>
<dbReference type="InterPro" id="IPR016482">
    <property type="entry name" value="SecG/Sec61-beta/Sbh"/>
</dbReference>
<feature type="transmembrane region" description="Helical" evidence="11">
    <location>
        <begin position="103"/>
        <end position="125"/>
    </location>
</feature>
<dbReference type="Proteomes" id="UP000825935">
    <property type="component" value="Chromosome 1"/>
</dbReference>
<comment type="similarity">
    <text evidence="2">Belongs to the SEC61-beta family.</text>
</comment>
<dbReference type="GO" id="GO:0005784">
    <property type="term" value="C:Sec61 translocon complex"/>
    <property type="evidence" value="ECO:0007669"/>
    <property type="project" value="InterPro"/>
</dbReference>
<keyword evidence="6" id="KW-0653">Protein transport</keyword>
<proteinExistence type="inferred from homology"/>
<keyword evidence="8" id="KW-0811">Translocation</keyword>
<evidence type="ECO:0000313" key="13">
    <source>
        <dbReference type="Proteomes" id="UP000825935"/>
    </source>
</evidence>
<feature type="region of interest" description="Disordered" evidence="10">
    <location>
        <begin position="13"/>
        <end position="50"/>
    </location>
</feature>
<evidence type="ECO:0000256" key="7">
    <source>
        <dbReference type="ARBA" id="ARBA00022989"/>
    </source>
</evidence>
<evidence type="ECO:0000256" key="2">
    <source>
        <dbReference type="ARBA" id="ARBA00006103"/>
    </source>
</evidence>
<evidence type="ECO:0000256" key="10">
    <source>
        <dbReference type="SAM" id="MobiDB-lite"/>
    </source>
</evidence>
<reference evidence="12" key="1">
    <citation type="submission" date="2021-08" db="EMBL/GenBank/DDBJ databases">
        <title>WGS assembly of Ceratopteris richardii.</title>
        <authorList>
            <person name="Marchant D.B."/>
            <person name="Chen G."/>
            <person name="Jenkins J."/>
            <person name="Shu S."/>
            <person name="Leebens-Mack J."/>
            <person name="Grimwood J."/>
            <person name="Schmutz J."/>
            <person name="Soltis P."/>
            <person name="Soltis D."/>
            <person name="Chen Z.-H."/>
        </authorList>
    </citation>
    <scope>NUCLEOTIDE SEQUENCE</scope>
    <source>
        <strain evidence="12">Whitten #5841</strain>
        <tissue evidence="12">Leaf</tissue>
    </source>
</reference>
<accession>A0A8T2VH67</accession>
<evidence type="ECO:0008006" key="14">
    <source>
        <dbReference type="Google" id="ProtNLM"/>
    </source>
</evidence>
<organism evidence="12 13">
    <name type="scientific">Ceratopteris richardii</name>
    <name type="common">Triangle waterfern</name>
    <dbReference type="NCBI Taxonomy" id="49495"/>
    <lineage>
        <taxon>Eukaryota</taxon>
        <taxon>Viridiplantae</taxon>
        <taxon>Streptophyta</taxon>
        <taxon>Embryophyta</taxon>
        <taxon>Tracheophyta</taxon>
        <taxon>Polypodiopsida</taxon>
        <taxon>Polypodiidae</taxon>
        <taxon>Polypodiales</taxon>
        <taxon>Pteridineae</taxon>
        <taxon>Pteridaceae</taxon>
        <taxon>Parkerioideae</taxon>
        <taxon>Ceratopteris</taxon>
    </lineage>
</organism>
<evidence type="ECO:0000256" key="4">
    <source>
        <dbReference type="ARBA" id="ARBA00022692"/>
    </source>
</evidence>
<keyword evidence="4 11" id="KW-0812">Transmembrane</keyword>
<dbReference type="InterPro" id="IPR030671">
    <property type="entry name" value="Sec61-beta/Sbh"/>
</dbReference>
<gene>
    <name evidence="12" type="ORF">KP509_01G124500</name>
</gene>
<sequence>MELQKYEMISTRKEETFHSGEGGSAGPRRRRLSGSGGSNGAMENGNNSSNMLRFYTDDSPGFKMNRTFVLGMSVCFIAFVALLHAIGKIYAVCKGYATIMRKTCLHVCSIVYFGHVCLFICLYLTCLSIL</sequence>
<feature type="transmembrane region" description="Helical" evidence="11">
    <location>
        <begin position="68"/>
        <end position="91"/>
    </location>
</feature>
<evidence type="ECO:0000256" key="9">
    <source>
        <dbReference type="ARBA" id="ARBA00023136"/>
    </source>
</evidence>
<keyword evidence="7 11" id="KW-1133">Transmembrane helix</keyword>
<evidence type="ECO:0000256" key="5">
    <source>
        <dbReference type="ARBA" id="ARBA00022824"/>
    </source>
</evidence>
<dbReference type="GO" id="GO:0006886">
    <property type="term" value="P:intracellular protein transport"/>
    <property type="evidence" value="ECO:0007669"/>
    <property type="project" value="InterPro"/>
</dbReference>
<keyword evidence="13" id="KW-1185">Reference proteome</keyword>
<dbReference type="AlphaFoldDB" id="A0A8T2VH67"/>
<name>A0A8T2VH67_CERRI</name>
<keyword evidence="5" id="KW-0256">Endoplasmic reticulum</keyword>
<evidence type="ECO:0000256" key="6">
    <source>
        <dbReference type="ARBA" id="ARBA00022927"/>
    </source>
</evidence>
<dbReference type="EMBL" id="CM035406">
    <property type="protein sequence ID" value="KAH7447861.1"/>
    <property type="molecule type" value="Genomic_DNA"/>
</dbReference>
<evidence type="ECO:0000256" key="8">
    <source>
        <dbReference type="ARBA" id="ARBA00023010"/>
    </source>
</evidence>
<evidence type="ECO:0000313" key="12">
    <source>
        <dbReference type="EMBL" id="KAH7447861.1"/>
    </source>
</evidence>
<dbReference type="Pfam" id="PF03911">
    <property type="entry name" value="Sec61_beta"/>
    <property type="match status" value="1"/>
</dbReference>
<dbReference type="PANTHER" id="PTHR13509">
    <property type="entry name" value="SEC61 SUBUNIT BETA"/>
    <property type="match status" value="1"/>
</dbReference>
<comment type="subcellular location">
    <subcellularLocation>
        <location evidence="1">Endoplasmic reticulum membrane</location>
        <topology evidence="1">Single-pass membrane protein</topology>
    </subcellularLocation>
</comment>
<keyword evidence="9 11" id="KW-0472">Membrane</keyword>
<protein>
    <recommendedName>
        <fullName evidence="14">Protein transport protein Sec61 subunit beta</fullName>
    </recommendedName>
</protein>
<evidence type="ECO:0000256" key="3">
    <source>
        <dbReference type="ARBA" id="ARBA00022448"/>
    </source>
</evidence>
<dbReference type="OrthoDB" id="5401193at2759"/>
<evidence type="ECO:0000256" key="1">
    <source>
        <dbReference type="ARBA" id="ARBA00004389"/>
    </source>
</evidence>